<protein>
    <recommendedName>
        <fullName evidence="3">3-oxoadipate CoA-transferase</fullName>
        <ecNumber evidence="3">2.8.3.6</ecNumber>
    </recommendedName>
</protein>
<dbReference type="PANTHER" id="PTHR13707:SF60">
    <property type="entry name" value="ACETATE COA-TRANSFERASE SUBUNIT ALPHA"/>
    <property type="match status" value="1"/>
</dbReference>
<dbReference type="UniPathway" id="UPA00157">
    <property type="reaction ID" value="UER00262"/>
</dbReference>
<keyword evidence="4 5" id="KW-0808">Transferase</keyword>
<proteinExistence type="predicted"/>
<dbReference type="EMBL" id="CP011494">
    <property type="protein sequence ID" value="AKO52278.1"/>
    <property type="molecule type" value="Genomic_DNA"/>
</dbReference>
<evidence type="ECO:0000256" key="1">
    <source>
        <dbReference type="ARBA" id="ARBA00001447"/>
    </source>
</evidence>
<comment type="pathway">
    <text evidence="2">Aromatic compound metabolism; beta-ketoadipate pathway; acetyl-CoA and succinyl-CoA from 3-oxoadipate: step 1/2.</text>
</comment>
<evidence type="ECO:0000256" key="3">
    <source>
        <dbReference type="ARBA" id="ARBA00012492"/>
    </source>
</evidence>
<dbReference type="EC" id="2.8.3.6" evidence="3"/>
<evidence type="ECO:0000313" key="5">
    <source>
        <dbReference type="EMBL" id="AKO52278.1"/>
    </source>
</evidence>
<evidence type="ECO:0000256" key="4">
    <source>
        <dbReference type="ARBA" id="ARBA00022679"/>
    </source>
</evidence>
<gene>
    <name evidence="5" type="ORF">ABA45_07425</name>
</gene>
<accession>A0A0H4I3B7</accession>
<dbReference type="InterPro" id="IPR037171">
    <property type="entry name" value="NagB/RpiA_transferase-like"/>
</dbReference>
<dbReference type="Proteomes" id="UP000036406">
    <property type="component" value="Chromosome"/>
</dbReference>
<organism evidence="5 6">
    <name type="scientific">Marinobacter psychrophilus</name>
    <dbReference type="NCBI Taxonomy" id="330734"/>
    <lineage>
        <taxon>Bacteria</taxon>
        <taxon>Pseudomonadati</taxon>
        <taxon>Pseudomonadota</taxon>
        <taxon>Gammaproteobacteria</taxon>
        <taxon>Pseudomonadales</taxon>
        <taxon>Marinobacteraceae</taxon>
        <taxon>Marinobacter</taxon>
    </lineage>
</organism>
<reference evidence="5 6" key="1">
    <citation type="submission" date="2015-05" db="EMBL/GenBank/DDBJ databases">
        <title>Complete genome of Marinobacter psychrophilus strain 20041T isolated from sea-ice of the Canadian Basin.</title>
        <authorList>
            <person name="Song L."/>
            <person name="Ren L."/>
            <person name="Yu Y."/>
            <person name="Wang X."/>
        </authorList>
    </citation>
    <scope>NUCLEOTIDE SEQUENCE [LARGE SCALE GENOMIC DNA]</scope>
    <source>
        <strain evidence="5 6">20041</strain>
    </source>
</reference>
<keyword evidence="6" id="KW-1185">Reference proteome</keyword>
<dbReference type="Pfam" id="PF01144">
    <property type="entry name" value="CoA_trans"/>
    <property type="match status" value="1"/>
</dbReference>
<evidence type="ECO:0000256" key="2">
    <source>
        <dbReference type="ARBA" id="ARBA00005114"/>
    </source>
</evidence>
<sequence>MKKNQTLENAIAAIPSGAVVMVGGFGNPGTPFSLINELVRQGQSDLTLIKNDANEPGHGLSRLMENGQVRKLITTHIGLNKRVIDLMNKGVLEVEFHPQGMLAEKIRTAGAGSFGFLTDIGIDSEITRSEDLLDWQGQTYKVEMALSADYALIHAAQADWLGNLLYRGSAINFSPLMAMAANHVIVETPDLGAPGRFKPEQVHTPGAFVDSVVPLESLTSDYGILEHHVRR</sequence>
<dbReference type="PATRIC" id="fig|330734.3.peg.1561"/>
<dbReference type="NCBIfam" id="TIGR02429">
    <property type="entry name" value="pcaI_scoA_fam"/>
    <property type="match status" value="1"/>
</dbReference>
<comment type="catalytic activity">
    <reaction evidence="1">
        <text>3-oxoadipate + succinyl-CoA = 3-oxoadipyl-CoA + succinate</text>
        <dbReference type="Rhea" id="RHEA:12048"/>
        <dbReference type="ChEBI" id="CHEBI:15775"/>
        <dbReference type="ChEBI" id="CHEBI:30031"/>
        <dbReference type="ChEBI" id="CHEBI:57292"/>
        <dbReference type="ChEBI" id="CHEBI:57348"/>
        <dbReference type="EC" id="2.8.3.6"/>
    </reaction>
</comment>
<name>A0A0H4I3B7_9GAMM</name>
<dbReference type="RefSeq" id="WP_048385020.1">
    <property type="nucleotide sequence ID" value="NZ_CP011494.1"/>
</dbReference>
<dbReference type="GO" id="GO:0042952">
    <property type="term" value="P:beta-ketoadipate pathway"/>
    <property type="evidence" value="ECO:0007669"/>
    <property type="project" value="UniProtKB-UniPathway"/>
</dbReference>
<dbReference type="PANTHER" id="PTHR13707">
    <property type="entry name" value="KETOACID-COENZYME A TRANSFERASE"/>
    <property type="match status" value="1"/>
</dbReference>
<dbReference type="InterPro" id="IPR004165">
    <property type="entry name" value="CoA_trans_fam_I"/>
</dbReference>
<evidence type="ECO:0000313" key="6">
    <source>
        <dbReference type="Proteomes" id="UP000036406"/>
    </source>
</evidence>
<dbReference type="SUPFAM" id="SSF100950">
    <property type="entry name" value="NagB/RpiA/CoA transferase-like"/>
    <property type="match status" value="1"/>
</dbReference>
<dbReference type="KEGG" id="mpq:ABA45_07425"/>
<dbReference type="SMART" id="SM00882">
    <property type="entry name" value="CoA_trans"/>
    <property type="match status" value="1"/>
</dbReference>
<dbReference type="GO" id="GO:0047569">
    <property type="term" value="F:3-oxoadipate CoA-transferase activity"/>
    <property type="evidence" value="ECO:0007669"/>
    <property type="project" value="UniProtKB-EC"/>
</dbReference>
<dbReference type="STRING" id="330734.ABA45_07425"/>
<dbReference type="Gene3D" id="3.40.1080.10">
    <property type="entry name" value="Glutaconate Coenzyme A-transferase"/>
    <property type="match status" value="1"/>
</dbReference>
<dbReference type="InterPro" id="IPR012792">
    <property type="entry name" value="3-oxoacid_CoA-transf_A"/>
</dbReference>
<dbReference type="AlphaFoldDB" id="A0A0H4I3B7"/>